<organism evidence="2">
    <name type="scientific">Arion vulgaris</name>
    <dbReference type="NCBI Taxonomy" id="1028688"/>
    <lineage>
        <taxon>Eukaryota</taxon>
        <taxon>Metazoa</taxon>
        <taxon>Spiralia</taxon>
        <taxon>Lophotrochozoa</taxon>
        <taxon>Mollusca</taxon>
        <taxon>Gastropoda</taxon>
        <taxon>Heterobranchia</taxon>
        <taxon>Euthyneura</taxon>
        <taxon>Panpulmonata</taxon>
        <taxon>Eupulmonata</taxon>
        <taxon>Stylommatophora</taxon>
        <taxon>Helicina</taxon>
        <taxon>Arionoidea</taxon>
        <taxon>Arionidae</taxon>
        <taxon>Arion</taxon>
    </lineage>
</organism>
<name>A0A0B6YJQ9_9EUPU</name>
<feature type="region of interest" description="Disordered" evidence="1">
    <location>
        <begin position="50"/>
        <end position="162"/>
    </location>
</feature>
<feature type="compositionally biased region" description="Polar residues" evidence="1">
    <location>
        <begin position="143"/>
        <end position="162"/>
    </location>
</feature>
<feature type="non-terminal residue" evidence="2">
    <location>
        <position position="1"/>
    </location>
</feature>
<dbReference type="EMBL" id="HACG01009171">
    <property type="protein sequence ID" value="CEK56036.1"/>
    <property type="molecule type" value="Transcribed_RNA"/>
</dbReference>
<gene>
    <name evidence="2" type="primary">ORF26630</name>
</gene>
<sequence>QTKEKVVANPYATIKMWRPTSTGSSSSGNASDGDVYQSFTNFDALRLNEDPSKGKLSSIGDMENSSNTELSYHGSQGDNNSLVDKSEISDGQISRDTNLTNQKATVQQDISDVNGYEELPADYSRDISPDPVFRRNSIKRSDASFSNEAARGTSSGHSVNLPHTSPLPISPTLRHSSQMFTFASTPQTPQQLSAPSSSTNEQQNEISFKVVSDGTSSSVKLVLSHTYADIDLVNKDIERLLAELKITMDSIKTSCMDKNIDQLSKCLTEFLLQTKQFIQDAKLVVSSANNSHQKMMQQLESGVHTLALVFLHGQATMLLMASPDHAQHLGFQIIKAANSFKSTLSAASLALGKTLNDPNMKYLMRQAQNLATLLASLVTAVKEIPLK</sequence>
<accession>A0A0B6YJQ9</accession>
<dbReference type="AlphaFoldDB" id="A0A0B6YJQ9"/>
<evidence type="ECO:0000256" key="1">
    <source>
        <dbReference type="SAM" id="MobiDB-lite"/>
    </source>
</evidence>
<evidence type="ECO:0000313" key="2">
    <source>
        <dbReference type="EMBL" id="CEK56036.1"/>
    </source>
</evidence>
<dbReference type="Gene3D" id="1.20.1420.10">
    <property type="entry name" value="Talin, central domain"/>
    <property type="match status" value="1"/>
</dbReference>
<proteinExistence type="predicted"/>
<feature type="compositionally biased region" description="Polar residues" evidence="1">
    <location>
        <begin position="63"/>
        <end position="111"/>
    </location>
</feature>
<protein>
    <submittedName>
        <fullName evidence="2">Uncharacterized protein</fullName>
    </submittedName>
</protein>
<reference evidence="2" key="1">
    <citation type="submission" date="2014-12" db="EMBL/GenBank/DDBJ databases">
        <title>Insight into the proteome of Arion vulgaris.</title>
        <authorList>
            <person name="Aradska J."/>
            <person name="Bulat T."/>
            <person name="Smidak R."/>
            <person name="Sarate P."/>
            <person name="Gangsoo J."/>
            <person name="Sialana F."/>
            <person name="Bilban M."/>
            <person name="Lubec G."/>
        </authorList>
    </citation>
    <scope>NUCLEOTIDE SEQUENCE</scope>
    <source>
        <tissue evidence="2">Skin</tissue>
    </source>
</reference>